<evidence type="ECO:0000313" key="1">
    <source>
        <dbReference type="EMBL" id="MPC79993.1"/>
    </source>
</evidence>
<keyword evidence="2" id="KW-1185">Reference proteome</keyword>
<dbReference type="AlphaFoldDB" id="A0A5B7ICJ8"/>
<dbReference type="Proteomes" id="UP000324222">
    <property type="component" value="Unassembled WGS sequence"/>
</dbReference>
<sequence>MTETAAAAGSCKQVQLTSEHCVLFGISEQVCAFFNTLELLIMSPRGVRHK</sequence>
<name>A0A5B7ICJ8_PORTR</name>
<protein>
    <submittedName>
        <fullName evidence="1">Uncharacterized protein</fullName>
    </submittedName>
</protein>
<gene>
    <name evidence="1" type="ORF">E2C01_074554</name>
</gene>
<comment type="caution">
    <text evidence="1">The sequence shown here is derived from an EMBL/GenBank/DDBJ whole genome shotgun (WGS) entry which is preliminary data.</text>
</comment>
<evidence type="ECO:0000313" key="2">
    <source>
        <dbReference type="Proteomes" id="UP000324222"/>
    </source>
</evidence>
<proteinExistence type="predicted"/>
<accession>A0A5B7ICJ8</accession>
<reference evidence="1 2" key="1">
    <citation type="submission" date="2019-05" db="EMBL/GenBank/DDBJ databases">
        <title>Another draft genome of Portunus trituberculatus and its Hox gene families provides insights of decapod evolution.</title>
        <authorList>
            <person name="Jeong J.-H."/>
            <person name="Song I."/>
            <person name="Kim S."/>
            <person name="Choi T."/>
            <person name="Kim D."/>
            <person name="Ryu S."/>
            <person name="Kim W."/>
        </authorList>
    </citation>
    <scope>NUCLEOTIDE SEQUENCE [LARGE SCALE GENOMIC DNA]</scope>
    <source>
        <tissue evidence="1">Muscle</tissue>
    </source>
</reference>
<dbReference type="EMBL" id="VSRR010052671">
    <property type="protein sequence ID" value="MPC79993.1"/>
    <property type="molecule type" value="Genomic_DNA"/>
</dbReference>
<organism evidence="1 2">
    <name type="scientific">Portunus trituberculatus</name>
    <name type="common">Swimming crab</name>
    <name type="synonym">Neptunus trituberculatus</name>
    <dbReference type="NCBI Taxonomy" id="210409"/>
    <lineage>
        <taxon>Eukaryota</taxon>
        <taxon>Metazoa</taxon>
        <taxon>Ecdysozoa</taxon>
        <taxon>Arthropoda</taxon>
        <taxon>Crustacea</taxon>
        <taxon>Multicrustacea</taxon>
        <taxon>Malacostraca</taxon>
        <taxon>Eumalacostraca</taxon>
        <taxon>Eucarida</taxon>
        <taxon>Decapoda</taxon>
        <taxon>Pleocyemata</taxon>
        <taxon>Brachyura</taxon>
        <taxon>Eubrachyura</taxon>
        <taxon>Portunoidea</taxon>
        <taxon>Portunidae</taxon>
        <taxon>Portuninae</taxon>
        <taxon>Portunus</taxon>
    </lineage>
</organism>